<keyword evidence="1" id="KW-0175">Coiled coil</keyword>
<gene>
    <name evidence="3" type="ORF">LC_TR1246_c7_g1_i1_g.3807</name>
</gene>
<feature type="region of interest" description="Disordered" evidence="2">
    <location>
        <begin position="185"/>
        <end position="208"/>
    </location>
</feature>
<accession>A0A1J3F9R7</accession>
<dbReference type="AlphaFoldDB" id="A0A1J3F9R7"/>
<proteinExistence type="predicted"/>
<feature type="coiled-coil region" evidence="1">
    <location>
        <begin position="6"/>
        <end position="47"/>
    </location>
</feature>
<evidence type="ECO:0000313" key="3">
    <source>
        <dbReference type="EMBL" id="JAU40858.1"/>
    </source>
</evidence>
<reference evidence="3" key="1">
    <citation type="submission" date="2016-07" db="EMBL/GenBank/DDBJ databases">
        <title>De novo transcriptome assembly of four accessions of the metal hyperaccumulator plant Noccaea caerulescens.</title>
        <authorList>
            <person name="Blande D."/>
            <person name="Halimaa P."/>
            <person name="Tervahauta A.I."/>
            <person name="Aarts M.G."/>
            <person name="Karenlampi S.O."/>
        </authorList>
    </citation>
    <scope>NUCLEOTIDE SEQUENCE</scope>
</reference>
<name>A0A1J3F9R7_NOCCA</name>
<evidence type="ECO:0000256" key="2">
    <source>
        <dbReference type="SAM" id="MobiDB-lite"/>
    </source>
</evidence>
<dbReference type="EMBL" id="GEVK01011974">
    <property type="protein sequence ID" value="JAU40858.1"/>
    <property type="molecule type" value="Transcribed_RNA"/>
</dbReference>
<sequence>MDAAALDEAIHNNQWLRQELGNLSNKIDALTDKNKKLCQLLREARRATTISSIRHRSYNTKRRKKNNELVNKGGDCCPENWFASPQHAKVNDQGLDNKATENYILHDIDDVNFSPTLSQYVATKVRTERLQCSELPQNLVSEVPPKDVTSSPKHHRMLFEQTPPTPKNAIDGFAKFSCLTPSKEVTSSPPIVDLTNPRPQLQSPGLHTPQLLPQEEELTTAETGNSSNVQPIWDNSNVRREDIDVDALVVSDSSPPPPSQKHSPSEAEIELAAIMDLKHPRPYNDLLPPFDEQEFHLFQQVIMSSPKLEHHTHLHLDFNNQFLLELATPQNWVSTQTNHTYPSLAFDHQHMEVLMIWLSNRHQTLPPSEAGTFCSPHLINHILFIHSSQKQIASRVGRENQCPRQHTWKNLGKRHGHYLRTNDLEQ</sequence>
<evidence type="ECO:0000256" key="1">
    <source>
        <dbReference type="SAM" id="Coils"/>
    </source>
</evidence>
<feature type="region of interest" description="Disordered" evidence="2">
    <location>
        <begin position="218"/>
        <end position="237"/>
    </location>
</feature>
<organism evidence="3">
    <name type="scientific">Noccaea caerulescens</name>
    <name type="common">Alpine penny-cress</name>
    <name type="synonym">Thlaspi caerulescens</name>
    <dbReference type="NCBI Taxonomy" id="107243"/>
    <lineage>
        <taxon>Eukaryota</taxon>
        <taxon>Viridiplantae</taxon>
        <taxon>Streptophyta</taxon>
        <taxon>Embryophyta</taxon>
        <taxon>Tracheophyta</taxon>
        <taxon>Spermatophyta</taxon>
        <taxon>Magnoliopsida</taxon>
        <taxon>eudicotyledons</taxon>
        <taxon>Gunneridae</taxon>
        <taxon>Pentapetalae</taxon>
        <taxon>rosids</taxon>
        <taxon>malvids</taxon>
        <taxon>Brassicales</taxon>
        <taxon>Brassicaceae</taxon>
        <taxon>Coluteocarpeae</taxon>
        <taxon>Noccaea</taxon>
    </lineage>
</organism>
<feature type="compositionally biased region" description="Polar residues" evidence="2">
    <location>
        <begin position="220"/>
        <end position="236"/>
    </location>
</feature>
<protein>
    <submittedName>
        <fullName evidence="3">Uncharacterized protein</fullName>
    </submittedName>
</protein>